<dbReference type="PROSITE" id="PS51257">
    <property type="entry name" value="PROKAR_LIPOPROTEIN"/>
    <property type="match status" value="1"/>
</dbReference>
<dbReference type="AlphaFoldDB" id="A0A150J6Z7"/>
<sequence>MKKIFAIIIGFLFFGSIFGIASITAGGGCDCSQVNFLLSQTTVQVGDTFTITKRGYCLYDEQPYPGTLKEMLQFVSGSDEGIWETVTFRALRPGTITYTSEDCSDVHIVTIVPKEYPIFSFMNILGFGKRK</sequence>
<evidence type="ECO:0000313" key="2">
    <source>
        <dbReference type="Proteomes" id="UP000075398"/>
    </source>
</evidence>
<evidence type="ECO:0000313" key="1">
    <source>
        <dbReference type="EMBL" id="KYC52868.1"/>
    </source>
</evidence>
<proteinExistence type="predicted"/>
<gene>
    <name evidence="1" type="ORF">AMQ22_00563</name>
</gene>
<protein>
    <submittedName>
        <fullName evidence="1">Uncharacterized protein</fullName>
    </submittedName>
</protein>
<organism evidence="1 2">
    <name type="scientific">Candidatus Methanofastidiosum methylothiophilum</name>
    <dbReference type="NCBI Taxonomy" id="1705564"/>
    <lineage>
        <taxon>Archaea</taxon>
        <taxon>Methanobacteriati</taxon>
        <taxon>Methanobacteriota</taxon>
        <taxon>Stenosarchaea group</taxon>
        <taxon>Candidatus Methanofastidiosia</taxon>
        <taxon>Candidatus Methanofastidiosales</taxon>
        <taxon>Candidatus Methanofastidiosaceae</taxon>
        <taxon>Candidatus Methanofastidiosum</taxon>
    </lineage>
</organism>
<dbReference type="Proteomes" id="UP000075398">
    <property type="component" value="Unassembled WGS sequence"/>
</dbReference>
<dbReference type="EMBL" id="LNGC01000015">
    <property type="protein sequence ID" value="KYC52868.1"/>
    <property type="molecule type" value="Genomic_DNA"/>
</dbReference>
<name>A0A150J6Z7_9EURY</name>
<accession>A0A150J6Z7</accession>
<reference evidence="1 2" key="1">
    <citation type="journal article" date="2016" name="ISME J.">
        <title>Chasing the elusive Euryarchaeota class WSA2: genomes reveal a uniquely fastidious methyl-reducing methanogen.</title>
        <authorList>
            <person name="Nobu M.K."/>
            <person name="Narihiro T."/>
            <person name="Kuroda K."/>
            <person name="Mei R."/>
            <person name="Liu W.T."/>
        </authorList>
    </citation>
    <scope>NUCLEOTIDE SEQUENCE [LARGE SCALE GENOMIC DNA]</scope>
    <source>
        <strain evidence="1">U1lsi0528_Bin055</strain>
    </source>
</reference>
<comment type="caution">
    <text evidence="1">The sequence shown here is derived from an EMBL/GenBank/DDBJ whole genome shotgun (WGS) entry which is preliminary data.</text>
</comment>